<dbReference type="Pfam" id="PF17768">
    <property type="entry name" value="RecJ_OB"/>
    <property type="match status" value="1"/>
</dbReference>
<evidence type="ECO:0000256" key="3">
    <source>
        <dbReference type="ARBA" id="ARBA00022722"/>
    </source>
</evidence>
<dbReference type="RefSeq" id="WP_377345022.1">
    <property type="nucleotide sequence ID" value="NZ_JBHLTP010000003.1"/>
</dbReference>
<evidence type="ECO:0000259" key="8">
    <source>
        <dbReference type="Pfam" id="PF02272"/>
    </source>
</evidence>
<keyword evidence="4" id="KW-0378">Hydrolase</keyword>
<evidence type="ECO:0000256" key="4">
    <source>
        <dbReference type="ARBA" id="ARBA00022801"/>
    </source>
</evidence>
<evidence type="ECO:0000259" key="7">
    <source>
        <dbReference type="Pfam" id="PF01368"/>
    </source>
</evidence>
<feature type="coiled-coil region" evidence="6">
    <location>
        <begin position="295"/>
        <end position="329"/>
    </location>
</feature>
<keyword evidence="12" id="KW-1185">Reference proteome</keyword>
<dbReference type="PANTHER" id="PTHR30255">
    <property type="entry name" value="SINGLE-STRANDED-DNA-SPECIFIC EXONUCLEASE RECJ"/>
    <property type="match status" value="1"/>
</dbReference>
<gene>
    <name evidence="11" type="primary">recJ</name>
    <name evidence="11" type="ORF">ACFFGV_02655</name>
</gene>
<dbReference type="InterPro" id="IPR041122">
    <property type="entry name" value="RecJ_OB"/>
</dbReference>
<dbReference type="InterPro" id="IPR001667">
    <property type="entry name" value="DDH_dom"/>
</dbReference>
<sequence length="783" mass="87763">MLRSKAKWNYVQSDEHAMPIDDSLSALTNQLLRQRGIHTKEAADYFLSPKLNHLHDPMLIHDMDKAVSRVKEAITNEERILVFGDYDADGVSSTALLIETLRELGAVVDYYIPNRFTEGYGPNEQAFHKASEAGISLIITVDTGIAAHHEALVAKELGIDLIITDHHEIQETLPAAYAVVHPKCSPSYPFQELAGVGVAFKFAHALLGDLPKHLLDLVVIGTIADLVPLHGENRVLAYYGLQALTRSLRPGIQELKKVCSLEGTMTEEDIGFAIGPRLNAVGRLQDASPAVELMLTEDNDEAAMLANQIHELNQERQQIVADIAKEAEAMLEAEGDILPSVIVVAKEGWNQGVLGIVASRLVGKYDRPAIVLSIDSENNTAKGSARSIDAFDLFTNCMEVRDLFTHFGGHAQAAGMTLPLNHVDIVREELSAKADAQLAPEDFAQVLNIDQTLEIQSITLEAIDDVNKLAPFGMGNPKPLFALEKETPSEIRQIGSKLNHLKVKLSADGKEMDAVGFGLGDVYTRIAPKSRLTIVGELSINEWNGRKKPQLMMKDLQVDEWQLFDYRGNRHLQKTVQDVPKDNTLALYHHPVPREEEWMFGTFDVLEVVEDEMADDLPLEEVDHLLIMDLPPSLERLSTLLHKLAPKNIYACYRTDDAAFLKTVPTREHFKWFYGMLMKRKQFHLQNEGPKLAAHKGWSVDAVEFITNVFFELEFVRIENGLVTLHDNPSKKDLSESTLYQSKHDYLTVEQTLYFSSYRQLRAWLEEQFNQGAHPKEEVINEP</sequence>
<reference evidence="11 12" key="1">
    <citation type="submission" date="2024-09" db="EMBL/GenBank/DDBJ databases">
        <authorList>
            <person name="Sun Q."/>
            <person name="Mori K."/>
        </authorList>
    </citation>
    <scope>NUCLEOTIDE SEQUENCE [LARGE SCALE GENOMIC DNA]</scope>
    <source>
        <strain evidence="11 12">NCAIM B.02529</strain>
    </source>
</reference>
<dbReference type="InterPro" id="IPR003156">
    <property type="entry name" value="DHHA1_dom"/>
</dbReference>
<dbReference type="Pfam" id="PF10141">
    <property type="entry name" value="ssDNA-exonuc_C"/>
    <property type="match status" value="1"/>
</dbReference>
<dbReference type="EMBL" id="JBHLTP010000003">
    <property type="protein sequence ID" value="MFC0522491.1"/>
    <property type="molecule type" value="Genomic_DNA"/>
</dbReference>
<dbReference type="GO" id="GO:0004527">
    <property type="term" value="F:exonuclease activity"/>
    <property type="evidence" value="ECO:0007669"/>
    <property type="project" value="UniProtKB-KW"/>
</dbReference>
<dbReference type="InterPro" id="IPR004610">
    <property type="entry name" value="RecJ"/>
</dbReference>
<dbReference type="Pfam" id="PF01368">
    <property type="entry name" value="DHH"/>
    <property type="match status" value="1"/>
</dbReference>
<dbReference type="NCBIfam" id="TIGR00644">
    <property type="entry name" value="recJ"/>
    <property type="match status" value="1"/>
</dbReference>
<dbReference type="Gene3D" id="2.40.50.460">
    <property type="match status" value="1"/>
</dbReference>
<comment type="similarity">
    <text evidence="1">Belongs to the RecJ family.</text>
</comment>
<evidence type="ECO:0000256" key="2">
    <source>
        <dbReference type="ARBA" id="ARBA00019841"/>
    </source>
</evidence>
<evidence type="ECO:0000256" key="1">
    <source>
        <dbReference type="ARBA" id="ARBA00005915"/>
    </source>
</evidence>
<evidence type="ECO:0000313" key="11">
    <source>
        <dbReference type="EMBL" id="MFC0522491.1"/>
    </source>
</evidence>
<feature type="domain" description="RecJ OB" evidence="10">
    <location>
        <begin position="449"/>
        <end position="555"/>
    </location>
</feature>
<keyword evidence="5 11" id="KW-0269">Exonuclease</keyword>
<proteinExistence type="inferred from homology"/>
<name>A0ABV6LJC2_9BACI</name>
<dbReference type="InterPro" id="IPR051673">
    <property type="entry name" value="SSDNA_exonuclease_RecJ"/>
</dbReference>
<dbReference type="InterPro" id="IPR038763">
    <property type="entry name" value="DHH_sf"/>
</dbReference>
<evidence type="ECO:0000256" key="6">
    <source>
        <dbReference type="SAM" id="Coils"/>
    </source>
</evidence>
<dbReference type="Pfam" id="PF02272">
    <property type="entry name" value="DHHA1"/>
    <property type="match status" value="1"/>
</dbReference>
<dbReference type="InterPro" id="IPR018779">
    <property type="entry name" value="RecJ_C"/>
</dbReference>
<feature type="domain" description="DHHA1" evidence="8">
    <location>
        <begin position="340"/>
        <end position="431"/>
    </location>
</feature>
<protein>
    <recommendedName>
        <fullName evidence="2">Single-stranded-DNA-specific exonuclease RecJ</fullName>
    </recommendedName>
</protein>
<dbReference type="PANTHER" id="PTHR30255:SF2">
    <property type="entry name" value="SINGLE-STRANDED-DNA-SPECIFIC EXONUCLEASE RECJ"/>
    <property type="match status" value="1"/>
</dbReference>
<evidence type="ECO:0000313" key="12">
    <source>
        <dbReference type="Proteomes" id="UP001589836"/>
    </source>
</evidence>
<dbReference type="SUPFAM" id="SSF64182">
    <property type="entry name" value="DHH phosphoesterases"/>
    <property type="match status" value="1"/>
</dbReference>
<keyword evidence="3" id="KW-0540">Nuclease</keyword>
<evidence type="ECO:0000256" key="5">
    <source>
        <dbReference type="ARBA" id="ARBA00022839"/>
    </source>
</evidence>
<organism evidence="11 12">
    <name type="scientific">Pontibacillus salicampi</name>
    <dbReference type="NCBI Taxonomy" id="1449801"/>
    <lineage>
        <taxon>Bacteria</taxon>
        <taxon>Bacillati</taxon>
        <taxon>Bacillota</taxon>
        <taxon>Bacilli</taxon>
        <taxon>Bacillales</taxon>
        <taxon>Bacillaceae</taxon>
        <taxon>Pontibacillus</taxon>
    </lineage>
</organism>
<comment type="caution">
    <text evidence="11">The sequence shown here is derived from an EMBL/GenBank/DDBJ whole genome shotgun (WGS) entry which is preliminary data.</text>
</comment>
<feature type="domain" description="DDH" evidence="7">
    <location>
        <begin position="79"/>
        <end position="222"/>
    </location>
</feature>
<evidence type="ECO:0000259" key="9">
    <source>
        <dbReference type="Pfam" id="PF10141"/>
    </source>
</evidence>
<accession>A0ABV6LJC2</accession>
<feature type="domain" description="Single-stranded-DNA-specific exonuclease RecJ C-terminal" evidence="9">
    <location>
        <begin position="562"/>
        <end position="765"/>
    </location>
</feature>
<evidence type="ECO:0000259" key="10">
    <source>
        <dbReference type="Pfam" id="PF17768"/>
    </source>
</evidence>
<dbReference type="Gene3D" id="3.90.1640.30">
    <property type="match status" value="1"/>
</dbReference>
<keyword evidence="6" id="KW-0175">Coiled coil</keyword>
<dbReference type="Proteomes" id="UP001589836">
    <property type="component" value="Unassembled WGS sequence"/>
</dbReference>